<sequence length="384" mass="43675">MNFYLPIHLDGGNRGCEAITKATAQILGYSPQEIIALSKNQELDNRLHLGDFVTIVKAPTTSLTFRIHRKLRSILVQDKAKLNHFSYSHYYDPFLNQISSDDVMISTGGDMMCYVNNEVIYTNEELHKRGVKTFLWGCSIGEENLTPEKISTLRHFTKIYARESLTAKVLMDLKLSNVFTFPDPAFILQPEKCELPAAFFRDVIGLNLSNFILGDFSLNTPFGSEVISLINSILKDTNLNILLIPHVFWANQDDRIIVTLVADYFNFNPRIFILDSDSLNYCQIRYVISKCRYFIGARTHAVISAYSTCVPTIALGYSIKSKGIAKDLELPENLVVDSKKCHKKCLVNSFEYLVENENQIRQHLMNVMPDYIKQIEGVGSFIVD</sequence>
<organism evidence="2 3">
    <name type="scientific">Bacteroides xylanisolvens</name>
    <dbReference type="NCBI Taxonomy" id="371601"/>
    <lineage>
        <taxon>Bacteria</taxon>
        <taxon>Pseudomonadati</taxon>
        <taxon>Bacteroidota</taxon>
        <taxon>Bacteroidia</taxon>
        <taxon>Bacteroidales</taxon>
        <taxon>Bacteroidaceae</taxon>
        <taxon>Bacteroides</taxon>
    </lineage>
</organism>
<comment type="caution">
    <text evidence="2">The sequence shown here is derived from an EMBL/GenBank/DDBJ whole genome shotgun (WGS) entry which is preliminary data.</text>
</comment>
<dbReference type="GO" id="GO:0016740">
    <property type="term" value="F:transferase activity"/>
    <property type="evidence" value="ECO:0007669"/>
    <property type="project" value="UniProtKB-KW"/>
</dbReference>
<dbReference type="PANTHER" id="PTHR36836:SF1">
    <property type="entry name" value="COLANIC ACID BIOSYNTHESIS PROTEIN WCAK"/>
    <property type="match status" value="1"/>
</dbReference>
<gene>
    <name evidence="2" type="ORF">LD004_22830</name>
</gene>
<dbReference type="Pfam" id="PF04230">
    <property type="entry name" value="PS_pyruv_trans"/>
    <property type="match status" value="1"/>
</dbReference>
<dbReference type="EMBL" id="JAIWYE010000038">
    <property type="protein sequence ID" value="MCA4706439.1"/>
    <property type="molecule type" value="Genomic_DNA"/>
</dbReference>
<dbReference type="RefSeq" id="WP_225451280.1">
    <property type="nucleotide sequence ID" value="NZ_JAIWXB010000040.1"/>
</dbReference>
<accession>A0AAW4T502</accession>
<dbReference type="Proteomes" id="UP001198461">
    <property type="component" value="Unassembled WGS sequence"/>
</dbReference>
<feature type="domain" description="Polysaccharide pyruvyl transferase" evidence="1">
    <location>
        <begin position="13"/>
        <end position="318"/>
    </location>
</feature>
<evidence type="ECO:0000259" key="1">
    <source>
        <dbReference type="Pfam" id="PF04230"/>
    </source>
</evidence>
<proteinExistence type="predicted"/>
<protein>
    <submittedName>
        <fullName evidence="2">Polysaccharide pyruvyl transferase family protein</fullName>
    </submittedName>
</protein>
<dbReference type="InterPro" id="IPR007345">
    <property type="entry name" value="Polysacch_pyruvyl_Trfase"/>
</dbReference>
<reference evidence="2" key="1">
    <citation type="submission" date="2023-08" db="EMBL/GenBank/DDBJ databases">
        <title>Mucin Metabolism Genes Underlie the Key Renovations of Bacteroides xylanisolvens Genomes in Captive Great Apes.</title>
        <authorList>
            <person name="Nishida A.H."/>
        </authorList>
    </citation>
    <scope>NUCLEOTIDE SEQUENCE</scope>
    <source>
        <strain evidence="2">P13.H9</strain>
    </source>
</reference>
<name>A0AAW4T502_9BACE</name>
<dbReference type="AlphaFoldDB" id="A0AAW4T502"/>
<evidence type="ECO:0000313" key="2">
    <source>
        <dbReference type="EMBL" id="MCA4706439.1"/>
    </source>
</evidence>
<evidence type="ECO:0000313" key="3">
    <source>
        <dbReference type="Proteomes" id="UP001198461"/>
    </source>
</evidence>
<keyword evidence="2" id="KW-0808">Transferase</keyword>
<dbReference type="PANTHER" id="PTHR36836">
    <property type="entry name" value="COLANIC ACID BIOSYNTHESIS PROTEIN WCAK"/>
    <property type="match status" value="1"/>
</dbReference>